<comment type="caution">
    <text evidence="8">The sequence shown here is derived from an EMBL/GenBank/DDBJ whole genome shotgun (WGS) entry which is preliminary data.</text>
</comment>
<keyword evidence="5 7" id="KW-1133">Transmembrane helix</keyword>
<feature type="transmembrane region" description="Helical" evidence="7">
    <location>
        <begin position="175"/>
        <end position="199"/>
    </location>
</feature>
<feature type="transmembrane region" description="Helical" evidence="7">
    <location>
        <begin position="247"/>
        <end position="266"/>
    </location>
</feature>
<organism evidence="8 9">
    <name type="scientific">Caballeronia calidae</name>
    <dbReference type="NCBI Taxonomy" id="1777139"/>
    <lineage>
        <taxon>Bacteria</taxon>
        <taxon>Pseudomonadati</taxon>
        <taxon>Pseudomonadota</taxon>
        <taxon>Betaproteobacteria</taxon>
        <taxon>Burkholderiales</taxon>
        <taxon>Burkholderiaceae</taxon>
        <taxon>Caballeronia</taxon>
    </lineage>
</organism>
<keyword evidence="6 7" id="KW-0472">Membrane</keyword>
<dbReference type="Proteomes" id="UP000071859">
    <property type="component" value="Unassembled WGS sequence"/>
</dbReference>
<evidence type="ECO:0000256" key="1">
    <source>
        <dbReference type="ARBA" id="ARBA00004651"/>
    </source>
</evidence>
<evidence type="ECO:0000256" key="3">
    <source>
        <dbReference type="ARBA" id="ARBA00022475"/>
    </source>
</evidence>
<feature type="transmembrane region" description="Helical" evidence="7">
    <location>
        <begin position="141"/>
        <end position="163"/>
    </location>
</feature>
<dbReference type="AlphaFoldDB" id="A0A158EIX5"/>
<protein>
    <recommendedName>
        <fullName evidence="10">Polysaccharide biosynthesis protein</fullName>
    </recommendedName>
</protein>
<dbReference type="InterPro" id="IPR050833">
    <property type="entry name" value="Poly_Biosynth_Transport"/>
</dbReference>
<evidence type="ECO:0000256" key="4">
    <source>
        <dbReference type="ARBA" id="ARBA00022692"/>
    </source>
</evidence>
<dbReference type="PANTHER" id="PTHR30250">
    <property type="entry name" value="PST FAMILY PREDICTED COLANIC ACID TRANSPORTER"/>
    <property type="match status" value="1"/>
</dbReference>
<dbReference type="RefSeq" id="WP_062612625.1">
    <property type="nucleotide sequence ID" value="NZ_FCOX02000133.1"/>
</dbReference>
<gene>
    <name evidence="8" type="ORF">AWB78_08234</name>
</gene>
<feature type="transmembrane region" description="Helical" evidence="7">
    <location>
        <begin position="355"/>
        <end position="374"/>
    </location>
</feature>
<dbReference type="EMBL" id="FCOX02000133">
    <property type="protein sequence ID" value="SAL06764.1"/>
    <property type="molecule type" value="Genomic_DNA"/>
</dbReference>
<evidence type="ECO:0000313" key="8">
    <source>
        <dbReference type="EMBL" id="SAL06764.1"/>
    </source>
</evidence>
<feature type="transmembrane region" description="Helical" evidence="7">
    <location>
        <begin position="50"/>
        <end position="77"/>
    </location>
</feature>
<dbReference type="PANTHER" id="PTHR30250:SF10">
    <property type="entry name" value="LIPOPOLYSACCHARIDE BIOSYNTHESIS PROTEIN WZXC"/>
    <property type="match status" value="1"/>
</dbReference>
<reference evidence="8" key="1">
    <citation type="submission" date="2016-01" db="EMBL/GenBank/DDBJ databases">
        <authorList>
            <person name="Peeters C."/>
        </authorList>
    </citation>
    <scope>NUCLEOTIDE SEQUENCE</scope>
    <source>
        <strain evidence="8">LMG 29321</strain>
    </source>
</reference>
<feature type="transmembrane region" description="Helical" evidence="7">
    <location>
        <begin position="21"/>
        <end position="44"/>
    </location>
</feature>
<keyword evidence="3" id="KW-1003">Cell membrane</keyword>
<feature type="transmembrane region" description="Helical" evidence="7">
    <location>
        <begin position="411"/>
        <end position="434"/>
    </location>
</feature>
<feature type="transmembrane region" description="Helical" evidence="7">
    <location>
        <begin position="317"/>
        <end position="343"/>
    </location>
</feature>
<evidence type="ECO:0000256" key="5">
    <source>
        <dbReference type="ARBA" id="ARBA00022989"/>
    </source>
</evidence>
<evidence type="ECO:0000256" key="7">
    <source>
        <dbReference type="SAM" id="Phobius"/>
    </source>
</evidence>
<comment type="similarity">
    <text evidence="2">Belongs to the polysaccharide synthase family.</text>
</comment>
<feature type="transmembrane region" description="Helical" evidence="7">
    <location>
        <begin position="205"/>
        <end position="226"/>
    </location>
</feature>
<proteinExistence type="inferred from homology"/>
<keyword evidence="9" id="KW-1185">Reference proteome</keyword>
<comment type="subcellular location">
    <subcellularLocation>
        <location evidence="1">Cell membrane</location>
        <topology evidence="1">Multi-pass membrane protein</topology>
    </subcellularLocation>
</comment>
<sequence length="444" mass="48863">MNTPERISQLAGRSRHPITSLLALRVWQAGAGLVTTLLAAHAMTPELQGWYYSLLSVASLYTLFDLGLSTVLVQLAAHSFIGLRWTSGNRLEGETQAHFKSLLGKSVRWYAIATVAFLVLLLPGGWVFFSEKASAGMSWKSCWFALCTLTAGGLIALPFLALVEGSGEIAQVYRVRLTTSILGSLACWAALVTGSGLWAVTMMPAMALCVPLVWLACCHRPLVAIARENPDKTYRWRQEVWPLQWRLAINWLCGYSITQINIPILFNMQGAIVAGQFGLSLTVVNTIGLVAQSWLLRRVPGMANAAATRDWRRLDRLFLRDFSITLSVCAAGVMTLLGLVWLMADQPIVHRLLPWPELLGLAIFACTSQFIGGLALQLRSFRREPLVWLTLIATLVTVPAALYATRHYSSAGLIAVLAGVNVTLNLPASIGIWYRCNRIWRATE</sequence>
<evidence type="ECO:0000313" key="9">
    <source>
        <dbReference type="Proteomes" id="UP000071859"/>
    </source>
</evidence>
<evidence type="ECO:0008006" key="10">
    <source>
        <dbReference type="Google" id="ProtNLM"/>
    </source>
</evidence>
<name>A0A158EIX5_9BURK</name>
<feature type="transmembrane region" description="Helical" evidence="7">
    <location>
        <begin position="386"/>
        <end position="405"/>
    </location>
</feature>
<evidence type="ECO:0000256" key="2">
    <source>
        <dbReference type="ARBA" id="ARBA00007430"/>
    </source>
</evidence>
<keyword evidence="4 7" id="KW-0812">Transmembrane</keyword>
<dbReference type="OrthoDB" id="8562875at2"/>
<feature type="transmembrane region" description="Helical" evidence="7">
    <location>
        <begin position="109"/>
        <end position="129"/>
    </location>
</feature>
<accession>A0A158EIX5</accession>
<dbReference type="GO" id="GO:0005886">
    <property type="term" value="C:plasma membrane"/>
    <property type="evidence" value="ECO:0007669"/>
    <property type="project" value="UniProtKB-SubCell"/>
</dbReference>
<feature type="transmembrane region" description="Helical" evidence="7">
    <location>
        <begin position="272"/>
        <end position="296"/>
    </location>
</feature>
<evidence type="ECO:0000256" key="6">
    <source>
        <dbReference type="ARBA" id="ARBA00023136"/>
    </source>
</evidence>